<organism evidence="2 3">
    <name type="scientific">Rhizobium rosettiformans</name>
    <dbReference type="NCBI Taxonomy" id="1368430"/>
    <lineage>
        <taxon>Bacteria</taxon>
        <taxon>Pseudomonadati</taxon>
        <taxon>Pseudomonadota</taxon>
        <taxon>Alphaproteobacteria</taxon>
        <taxon>Hyphomicrobiales</taxon>
        <taxon>Rhizobiaceae</taxon>
        <taxon>Rhizobium/Agrobacterium group</taxon>
        <taxon>Rhizobium</taxon>
    </lineage>
</organism>
<keyword evidence="3" id="KW-1185">Reference proteome</keyword>
<dbReference type="EMBL" id="JACHGA010000027">
    <property type="protein sequence ID" value="MBB5278669.1"/>
    <property type="molecule type" value="Genomic_DNA"/>
</dbReference>
<protein>
    <submittedName>
        <fullName evidence="2">Uncharacterized protein</fullName>
    </submittedName>
</protein>
<evidence type="ECO:0000256" key="1">
    <source>
        <dbReference type="SAM" id="MobiDB-lite"/>
    </source>
</evidence>
<proteinExistence type="predicted"/>
<reference evidence="2 3" key="1">
    <citation type="submission" date="2020-08" db="EMBL/GenBank/DDBJ databases">
        <title>Genomic Encyclopedia of Type Strains, Phase IV (KMG-IV): sequencing the most valuable type-strain genomes for metagenomic binning, comparative biology and taxonomic classification.</title>
        <authorList>
            <person name="Goeker M."/>
        </authorList>
    </citation>
    <scope>NUCLEOTIDE SEQUENCE [LARGE SCALE GENOMIC DNA]</scope>
    <source>
        <strain evidence="2 3">DSM 26376</strain>
    </source>
</reference>
<dbReference type="AlphaFoldDB" id="A0A7W8MFT6"/>
<name>A0A7W8MFT6_9HYPH</name>
<accession>A0A7W8MFT6</accession>
<evidence type="ECO:0000313" key="3">
    <source>
        <dbReference type="Proteomes" id="UP000550895"/>
    </source>
</evidence>
<dbReference type="Proteomes" id="UP000550895">
    <property type="component" value="Unassembled WGS sequence"/>
</dbReference>
<evidence type="ECO:0000313" key="2">
    <source>
        <dbReference type="EMBL" id="MBB5278669.1"/>
    </source>
</evidence>
<dbReference type="RefSeq" id="WP_377344711.1">
    <property type="nucleotide sequence ID" value="NZ_JBHRVS010000004.1"/>
</dbReference>
<comment type="caution">
    <text evidence="2">The sequence shown here is derived from an EMBL/GenBank/DDBJ whole genome shotgun (WGS) entry which is preliminary data.</text>
</comment>
<gene>
    <name evidence="2" type="ORF">HNR26_004771</name>
</gene>
<feature type="region of interest" description="Disordered" evidence="1">
    <location>
        <begin position="32"/>
        <end position="54"/>
    </location>
</feature>
<sequence length="54" mass="6250">MSSRRGELTRSQIDRDWPHKILILWNEDRSLPSADRRTGSINTLVPKMPDQGFA</sequence>